<accession>A0ABV4TLL9</accession>
<gene>
    <name evidence="1" type="ORF">AAGV33_11105</name>
</gene>
<dbReference type="Proteomes" id="UP001574170">
    <property type="component" value="Unassembled WGS sequence"/>
</dbReference>
<organism evidence="1 2">
    <name type="scientific">Flavobacterium magnesitis</name>
    <dbReference type="NCBI Taxonomy" id="3138077"/>
    <lineage>
        <taxon>Bacteria</taxon>
        <taxon>Pseudomonadati</taxon>
        <taxon>Bacteroidota</taxon>
        <taxon>Flavobacteriia</taxon>
        <taxon>Flavobacteriales</taxon>
        <taxon>Flavobacteriaceae</taxon>
        <taxon>Flavobacterium</taxon>
    </lineage>
</organism>
<name>A0ABV4TLL9_9FLAO</name>
<keyword evidence="2" id="KW-1185">Reference proteome</keyword>
<evidence type="ECO:0000313" key="2">
    <source>
        <dbReference type="Proteomes" id="UP001574170"/>
    </source>
</evidence>
<reference evidence="1 2" key="1">
    <citation type="submission" date="2024-04" db="EMBL/GenBank/DDBJ databases">
        <title>New Clade of Flavobacterium.</title>
        <authorList>
            <person name="Matos L."/>
            <person name="Proenca D.N."/>
            <person name="Fransisco R.M."/>
            <person name="Chung A.P."/>
            <person name="Maccario L."/>
            <person name="Sorensen S.J."/>
            <person name="Morais P.V."/>
        </authorList>
    </citation>
    <scope>NUCLEOTIDE SEQUENCE [LARGE SCALE GENOMIC DNA]</scope>
    <source>
        <strain evidence="1 2">FBOR7N2.3</strain>
    </source>
</reference>
<dbReference type="EMBL" id="JBCFQK010000015">
    <property type="protein sequence ID" value="MFA9194953.1"/>
    <property type="molecule type" value="Genomic_DNA"/>
</dbReference>
<proteinExistence type="predicted"/>
<evidence type="ECO:0008006" key="3">
    <source>
        <dbReference type="Google" id="ProtNLM"/>
    </source>
</evidence>
<dbReference type="RefSeq" id="WP_373392091.1">
    <property type="nucleotide sequence ID" value="NZ_JBCFQJ010000023.1"/>
</dbReference>
<sequence>MSKRKDRKLTKLELSYLEELELYDKVLAFTALVSLNQHNIQTDGRGIRAVKIFTRQTLTAISLSKLLPRPISSRPTDEDVWDITSIASLTRNIIETYLSMYYFGTEKICESEAELRFFILQLHRNLEWYSIRKQEMDLTELKQFEDGIANEKIRIKNHVYLSKLPKDQRIRAIQFREMYKTKVEFEQELYVCKDLRIHYRQLSNLVHPLPLSIERIDNGKGRGLGTDPDVNYSLIFVMLARRYLAASVIGIVNHFPNELGKKLKNELELIRPLENAGFN</sequence>
<comment type="caution">
    <text evidence="1">The sequence shown here is derived from an EMBL/GenBank/DDBJ whole genome shotgun (WGS) entry which is preliminary data.</text>
</comment>
<protein>
    <recommendedName>
        <fullName evidence="3">Cthe-2314-like HEPN domain-containing protein</fullName>
    </recommendedName>
</protein>
<evidence type="ECO:0000313" key="1">
    <source>
        <dbReference type="EMBL" id="MFA9194953.1"/>
    </source>
</evidence>